<keyword evidence="1" id="KW-0812">Transmembrane</keyword>
<proteinExistence type="predicted"/>
<feature type="transmembrane region" description="Helical" evidence="1">
    <location>
        <begin position="249"/>
        <end position="266"/>
    </location>
</feature>
<feature type="transmembrane region" description="Helical" evidence="1">
    <location>
        <begin position="95"/>
        <end position="118"/>
    </location>
</feature>
<feature type="transmembrane region" description="Helical" evidence="1">
    <location>
        <begin position="218"/>
        <end position="237"/>
    </location>
</feature>
<feature type="transmembrane region" description="Helical" evidence="1">
    <location>
        <begin position="745"/>
        <end position="762"/>
    </location>
</feature>
<gene>
    <name evidence="3" type="ORF">Q8W30_01515</name>
</gene>
<keyword evidence="1" id="KW-1133">Transmembrane helix</keyword>
<evidence type="ECO:0000259" key="2">
    <source>
        <dbReference type="Pfam" id="PF04892"/>
    </source>
</evidence>
<evidence type="ECO:0000256" key="1">
    <source>
        <dbReference type="SAM" id="Phobius"/>
    </source>
</evidence>
<dbReference type="Gene3D" id="2.60.120.260">
    <property type="entry name" value="Galactose-binding domain-like"/>
    <property type="match status" value="1"/>
</dbReference>
<keyword evidence="1" id="KW-0472">Membrane</keyword>
<dbReference type="Pfam" id="PF04892">
    <property type="entry name" value="VanZ"/>
    <property type="match status" value="1"/>
</dbReference>
<feature type="transmembrane region" description="Helical" evidence="1">
    <location>
        <begin position="568"/>
        <end position="588"/>
    </location>
</feature>
<dbReference type="EMBL" id="JAUYVO010000001">
    <property type="protein sequence ID" value="MDP2521233.1"/>
    <property type="molecule type" value="Genomic_DNA"/>
</dbReference>
<comment type="caution">
    <text evidence="3">The sequence shown here is derived from an EMBL/GenBank/DDBJ whole genome shotgun (WGS) entry which is preliminary data.</text>
</comment>
<feature type="transmembrane region" description="Helical" evidence="1">
    <location>
        <begin position="1100"/>
        <end position="1119"/>
    </location>
</feature>
<keyword evidence="4" id="KW-1185">Reference proteome</keyword>
<evidence type="ECO:0000313" key="4">
    <source>
        <dbReference type="Proteomes" id="UP001177341"/>
    </source>
</evidence>
<organism evidence="3 4">
    <name type="scientific">Neptunomonas phycophila</name>
    <dbReference type="NCBI Taxonomy" id="1572645"/>
    <lineage>
        <taxon>Bacteria</taxon>
        <taxon>Pseudomonadati</taxon>
        <taxon>Pseudomonadota</taxon>
        <taxon>Gammaproteobacteria</taxon>
        <taxon>Oceanospirillales</taxon>
        <taxon>Oceanospirillaceae</taxon>
        <taxon>Neptunomonas</taxon>
    </lineage>
</organism>
<dbReference type="InterPro" id="IPR006976">
    <property type="entry name" value="VanZ-like"/>
</dbReference>
<feature type="transmembrane region" description="Helical" evidence="1">
    <location>
        <begin position="1045"/>
        <end position="1063"/>
    </location>
</feature>
<dbReference type="InterPro" id="IPR051533">
    <property type="entry name" value="WaaL-like"/>
</dbReference>
<accession>A0ABT9EQ90</accession>
<feature type="transmembrane region" description="Helical" evidence="1">
    <location>
        <begin position="1075"/>
        <end position="1094"/>
    </location>
</feature>
<feature type="transmembrane region" description="Helical" evidence="1">
    <location>
        <begin position="364"/>
        <end position="382"/>
    </location>
</feature>
<name>A0ABT9EQ90_9GAMM</name>
<feature type="transmembrane region" description="Helical" evidence="1">
    <location>
        <begin position="600"/>
        <end position="626"/>
    </location>
</feature>
<feature type="transmembrane region" description="Helical" evidence="1">
    <location>
        <begin position="432"/>
        <end position="450"/>
    </location>
</feature>
<dbReference type="PANTHER" id="PTHR37422:SF13">
    <property type="entry name" value="LIPOPOLYSACCHARIDE BIOSYNTHESIS PROTEIN PA4999-RELATED"/>
    <property type="match status" value="1"/>
</dbReference>
<feature type="transmembrane region" description="Helical" evidence="1">
    <location>
        <begin position="64"/>
        <end position="83"/>
    </location>
</feature>
<feature type="domain" description="VanZ-like" evidence="2">
    <location>
        <begin position="31"/>
        <end position="143"/>
    </location>
</feature>
<feature type="transmembrane region" description="Helical" evidence="1">
    <location>
        <begin position="160"/>
        <end position="179"/>
    </location>
</feature>
<reference evidence="3" key="1">
    <citation type="submission" date="2023-07" db="EMBL/GenBank/DDBJ databases">
        <title>Genome content predicts the carbon catabolic preferences of heterotrophic bacteria.</title>
        <authorList>
            <person name="Gralka M."/>
        </authorList>
    </citation>
    <scope>NUCLEOTIDE SEQUENCE</scope>
    <source>
        <strain evidence="3">5G01</strain>
    </source>
</reference>
<feature type="transmembrane region" description="Helical" evidence="1">
    <location>
        <begin position="405"/>
        <end position="425"/>
    </location>
</feature>
<dbReference type="RefSeq" id="WP_305450036.1">
    <property type="nucleotide sequence ID" value="NZ_JAUYVO010000001.1"/>
</dbReference>
<feature type="transmembrane region" description="Helical" evidence="1">
    <location>
        <begin position="793"/>
        <end position="815"/>
    </location>
</feature>
<feature type="transmembrane region" description="Helical" evidence="1">
    <location>
        <begin position="528"/>
        <end position="556"/>
    </location>
</feature>
<sequence length="1128" mass="126002">MAPMRDIPVKLRPLFLVFALASTLFVVYGSLVPFVLRPHSFAEALALFSDIRYLQLGASSRADLLANAIIYIPVSLFWMAVLAPDGRFRFKRAQVIIALAAMVALSVLVEFIQVYVAPRTVSKNDIISESVGIITGALVWAFWGSWLSQGIQRLLLKGRISCDSLLLFFALAVLGYSLLPFDFFISAGEIKQAIQQRGMPLLGTFSSSDSFGVSAREVLIGCLEFSIATALGFVTYHTNIAKRFARGQIVLLAFLLFAFIEVLQFFEYSGNSTLTSALVKTGGVYVGLHLAGLLTHQTFLDCLRIYRDRFPFVWPAYMALALFIKGWSLMPAFDLPAIAHIMSEMSFIPFYYHYFTTEMAAFKSALLQVALISPLTLFWWSIDKTAIANHLLTPTQQWKRLPKRMWLGALLALGVEVGGLLWASLRPDLTNILIIAMAIPFIYGFLELMYRSVYRVDSKVFQFTGRTLTRETSSTHEDPYHFANNSVISGWRAYIPNFSQASLGRISFAMVAWGAAGIYCINYPISPVLLCLFGLAYIAVLQRSPMMALVVIPAGIPLLDWYPMSGRFFLTELDFIILLTLGSQYLAGHYDVNIVRKNRPLWLLVIITSLVYVVSVVHALWGHTLWDNNATTSFYSPVNAVRLSKAWIWFVLLLPVIAFFFKHNQKSFLRFTQGMLLGLAGLLLAVIAERYLFTGLFDFETVMHRVRGSFVTMHTGGGHIDIFLITTIPFFLYPFITRTGYRMRLLALCVLLVALYGVFVTYSRGPYLVASLVGCVMLASYMLAVRKHVSVRWVAGISVLVFSLAASWVAIPFVFDSFLTQRLSIATQDKDTRVNQWARVANLVNGSAMSYAFGNGPGTLPRSIMLDNINTDMPNAMHDLITNEDNTFLALSAGRSLFTNQYVSVEQGKRYEYHFRYRSPEASALLRFSLCEKWIDDSFRCQETATELPPSNEWKSATYSVLIDAFPAVPLRDSAISMRPKTLGISVAGQTRMLLDDLELLDMSGRSLLKNGNFSAGNDFWFITSDNHLDWHAKNLIVNIYHDQGIAGVLSFAAFIAFSLWVLLKQLLNHNRHAVIMLGALSGYLGVGMVASAFEVPQLALLLYLLLAVIHTLPLMPSASKEASGSIS</sequence>
<dbReference type="PANTHER" id="PTHR37422">
    <property type="entry name" value="TEICHURONIC ACID BIOSYNTHESIS PROTEIN TUAE"/>
    <property type="match status" value="1"/>
</dbReference>
<feature type="transmembrane region" description="Helical" evidence="1">
    <location>
        <begin position="768"/>
        <end position="786"/>
    </location>
</feature>
<feature type="transmembrane region" description="Helical" evidence="1">
    <location>
        <begin position="646"/>
        <end position="662"/>
    </location>
</feature>
<protein>
    <submittedName>
        <fullName evidence="3">VanZ family protein</fullName>
    </submittedName>
</protein>
<evidence type="ECO:0000313" key="3">
    <source>
        <dbReference type="EMBL" id="MDP2521233.1"/>
    </source>
</evidence>
<feature type="transmembrane region" description="Helical" evidence="1">
    <location>
        <begin position="130"/>
        <end position="148"/>
    </location>
</feature>
<feature type="transmembrane region" description="Helical" evidence="1">
    <location>
        <begin position="674"/>
        <end position="693"/>
    </location>
</feature>
<dbReference type="Proteomes" id="UP001177341">
    <property type="component" value="Unassembled WGS sequence"/>
</dbReference>
<feature type="transmembrane region" description="Helical" evidence="1">
    <location>
        <begin position="713"/>
        <end position="733"/>
    </location>
</feature>
<feature type="transmembrane region" description="Helical" evidence="1">
    <location>
        <begin position="312"/>
        <end position="329"/>
    </location>
</feature>
<feature type="transmembrane region" description="Helical" evidence="1">
    <location>
        <begin position="278"/>
        <end position="300"/>
    </location>
</feature>